<reference evidence="8" key="1">
    <citation type="journal article" date="2021" name="IMA Fungus">
        <title>Genomic characterization of three marine fungi, including Emericellopsis atlantica sp. nov. with signatures of a generalist lifestyle and marine biomass degradation.</title>
        <authorList>
            <person name="Hagestad O.C."/>
            <person name="Hou L."/>
            <person name="Andersen J.H."/>
            <person name="Hansen E.H."/>
            <person name="Altermark B."/>
            <person name="Li C."/>
            <person name="Kuhnert E."/>
            <person name="Cox R.J."/>
            <person name="Crous P.W."/>
            <person name="Spatafora J.W."/>
            <person name="Lail K."/>
            <person name="Amirebrahimi M."/>
            <person name="Lipzen A."/>
            <person name="Pangilinan J."/>
            <person name="Andreopoulos W."/>
            <person name="Hayes R.D."/>
            <person name="Ng V."/>
            <person name="Grigoriev I.V."/>
            <person name="Jackson S.A."/>
            <person name="Sutton T.D.S."/>
            <person name="Dobson A.D.W."/>
            <person name="Rama T."/>
        </authorList>
    </citation>
    <scope>NUCLEOTIDE SEQUENCE</scope>
    <source>
        <strain evidence="8">TRa3180A</strain>
    </source>
</reference>
<comment type="caution">
    <text evidence="8">The sequence shown here is derived from an EMBL/GenBank/DDBJ whole genome shotgun (WGS) entry which is preliminary data.</text>
</comment>
<keyword evidence="5 6" id="KW-0349">Heme</keyword>
<accession>A0A9P7Z690</accession>
<name>A0A9P7Z690_9HELO</name>
<dbReference type="InterPro" id="IPR002403">
    <property type="entry name" value="Cyt_P450_E_grp-IV"/>
</dbReference>
<evidence type="ECO:0000256" key="1">
    <source>
        <dbReference type="ARBA" id="ARBA00001971"/>
    </source>
</evidence>
<dbReference type="CDD" id="cd11059">
    <property type="entry name" value="CYP_fungal"/>
    <property type="match status" value="1"/>
</dbReference>
<dbReference type="PRINTS" id="PR00385">
    <property type="entry name" value="P450"/>
</dbReference>
<dbReference type="Proteomes" id="UP000887226">
    <property type="component" value="Unassembled WGS sequence"/>
</dbReference>
<dbReference type="OrthoDB" id="1470350at2759"/>
<keyword evidence="9" id="KW-1185">Reference proteome</keyword>
<dbReference type="EMBL" id="MU253835">
    <property type="protein sequence ID" value="KAG9245675.1"/>
    <property type="molecule type" value="Genomic_DNA"/>
</dbReference>
<protein>
    <submittedName>
        <fullName evidence="8">Cytochrome P450</fullName>
    </submittedName>
</protein>
<evidence type="ECO:0000256" key="6">
    <source>
        <dbReference type="RuleBase" id="RU000461"/>
    </source>
</evidence>
<proteinExistence type="inferred from homology"/>
<feature type="binding site" description="axial binding residue" evidence="5">
    <location>
        <position position="478"/>
    </location>
    <ligand>
        <name>heme</name>
        <dbReference type="ChEBI" id="CHEBI:30413"/>
    </ligand>
    <ligandPart>
        <name>Fe</name>
        <dbReference type="ChEBI" id="CHEBI:18248"/>
    </ligandPart>
</feature>
<keyword evidence="3 5" id="KW-0479">Metal-binding</keyword>
<keyword evidence="7" id="KW-0472">Membrane</keyword>
<gene>
    <name evidence="8" type="ORF">BJ878DRAFT_500291</name>
</gene>
<evidence type="ECO:0000256" key="2">
    <source>
        <dbReference type="ARBA" id="ARBA00010617"/>
    </source>
</evidence>
<dbReference type="PANTHER" id="PTHR24305">
    <property type="entry name" value="CYTOCHROME P450"/>
    <property type="match status" value="1"/>
</dbReference>
<keyword evidence="6" id="KW-0560">Oxidoreductase</keyword>
<dbReference type="InterPro" id="IPR050121">
    <property type="entry name" value="Cytochrome_P450_monoxygenase"/>
</dbReference>
<evidence type="ECO:0000256" key="4">
    <source>
        <dbReference type="ARBA" id="ARBA00023004"/>
    </source>
</evidence>
<evidence type="ECO:0000256" key="7">
    <source>
        <dbReference type="SAM" id="Phobius"/>
    </source>
</evidence>
<feature type="transmembrane region" description="Helical" evidence="7">
    <location>
        <begin position="6"/>
        <end position="24"/>
    </location>
</feature>
<dbReference type="Pfam" id="PF00067">
    <property type="entry name" value="p450"/>
    <property type="match status" value="1"/>
</dbReference>
<dbReference type="InterPro" id="IPR017972">
    <property type="entry name" value="Cyt_P450_CS"/>
</dbReference>
<dbReference type="GO" id="GO:0005506">
    <property type="term" value="F:iron ion binding"/>
    <property type="evidence" value="ECO:0007669"/>
    <property type="project" value="InterPro"/>
</dbReference>
<evidence type="ECO:0000313" key="9">
    <source>
        <dbReference type="Proteomes" id="UP000887226"/>
    </source>
</evidence>
<dbReference type="GO" id="GO:0020037">
    <property type="term" value="F:heme binding"/>
    <property type="evidence" value="ECO:0007669"/>
    <property type="project" value="InterPro"/>
</dbReference>
<keyword evidence="7" id="KW-0812">Transmembrane</keyword>
<keyword evidence="6" id="KW-0503">Monooxygenase</keyword>
<sequence length="531" mass="59348">MLSLSLPAIAGFSVLLLAIYKFIIYPSILSPLSRVPNAHWSASVSPVRILWIRFRCRENRTLHAAHLKHGGVVRVGPNELSVNDIASVRKIYTGGFEKGQWYSIFDNYGVPCIFSSHHSRTHSPRKRMISNTYSKSSIQTSRAAERQGEVILYGRLIPIIDAAAKSSEGIDVHDVWNATAMDFICAYLFGLKNGSNFLEDAEYRRHWLSLYHSRKTYPYFSQELPRLTKFLKRFGIHLVPAWVDDANDELEAWTKARCDDSFAYLKKEAANDSDIGNLPVVLCALMAGIEKESKVKGDQSVLSCTTLANPELSIASEMIDNLAAGHETSGITLTYLSWELSRNLALQKRLCAELLTLSPDMTPGCAEPSSSLPNSKELDALPILHAVLMETLRLHAAIPGGQPRMAPYPSCSLGGYTIPGGVRVSAQAHSLHRNAEVYPEPEKFDCTRWLDDENGYTPEQSKERDRWFWAFSSGGRMCVGSNFAMHEIKLVIAAVYTNYRTYIVDDNGIEQEDGYTVGPASNKLMLRFEKL</sequence>
<dbReference type="PRINTS" id="PR00465">
    <property type="entry name" value="EP450IV"/>
</dbReference>
<organism evidence="8 9">
    <name type="scientific">Calycina marina</name>
    <dbReference type="NCBI Taxonomy" id="1763456"/>
    <lineage>
        <taxon>Eukaryota</taxon>
        <taxon>Fungi</taxon>
        <taxon>Dikarya</taxon>
        <taxon>Ascomycota</taxon>
        <taxon>Pezizomycotina</taxon>
        <taxon>Leotiomycetes</taxon>
        <taxon>Helotiales</taxon>
        <taxon>Pezizellaceae</taxon>
        <taxon>Calycina</taxon>
    </lineage>
</organism>
<evidence type="ECO:0000256" key="5">
    <source>
        <dbReference type="PIRSR" id="PIRSR602403-1"/>
    </source>
</evidence>
<dbReference type="PROSITE" id="PS00086">
    <property type="entry name" value="CYTOCHROME_P450"/>
    <property type="match status" value="1"/>
</dbReference>
<dbReference type="PANTHER" id="PTHR24305:SF166">
    <property type="entry name" value="CYTOCHROME P450 12A4, MITOCHONDRIAL-RELATED"/>
    <property type="match status" value="1"/>
</dbReference>
<dbReference type="InterPro" id="IPR036396">
    <property type="entry name" value="Cyt_P450_sf"/>
</dbReference>
<dbReference type="GO" id="GO:0004497">
    <property type="term" value="F:monooxygenase activity"/>
    <property type="evidence" value="ECO:0007669"/>
    <property type="project" value="UniProtKB-KW"/>
</dbReference>
<dbReference type="SUPFAM" id="SSF48264">
    <property type="entry name" value="Cytochrome P450"/>
    <property type="match status" value="1"/>
</dbReference>
<dbReference type="InterPro" id="IPR001128">
    <property type="entry name" value="Cyt_P450"/>
</dbReference>
<comment type="cofactor">
    <cofactor evidence="1 5">
        <name>heme</name>
        <dbReference type="ChEBI" id="CHEBI:30413"/>
    </cofactor>
</comment>
<dbReference type="Gene3D" id="1.10.630.10">
    <property type="entry name" value="Cytochrome P450"/>
    <property type="match status" value="1"/>
</dbReference>
<keyword evidence="7" id="KW-1133">Transmembrane helix</keyword>
<evidence type="ECO:0000256" key="3">
    <source>
        <dbReference type="ARBA" id="ARBA00022723"/>
    </source>
</evidence>
<comment type="similarity">
    <text evidence="2 6">Belongs to the cytochrome P450 family.</text>
</comment>
<dbReference type="AlphaFoldDB" id="A0A9P7Z690"/>
<evidence type="ECO:0000313" key="8">
    <source>
        <dbReference type="EMBL" id="KAG9245675.1"/>
    </source>
</evidence>
<dbReference type="GO" id="GO:0016705">
    <property type="term" value="F:oxidoreductase activity, acting on paired donors, with incorporation or reduction of molecular oxygen"/>
    <property type="evidence" value="ECO:0007669"/>
    <property type="project" value="InterPro"/>
</dbReference>
<keyword evidence="4 5" id="KW-0408">Iron</keyword>